<protein>
    <recommendedName>
        <fullName evidence="3">PD-(D/E)XK nuclease superfamily protein</fullName>
    </recommendedName>
</protein>
<comment type="caution">
    <text evidence="1">The sequence shown here is derived from an EMBL/GenBank/DDBJ whole genome shotgun (WGS) entry which is preliminary data.</text>
</comment>
<name>A0ABS7N2I1_9BACT</name>
<sequence>MNPLSIDEHELFNIIFKVANDLEEEFFSLNNTGIFFVPELHYVIEVGKAIYKNRKKIFGTDSITWTREQNMGNGGPSDLIFQVDSVPVIFEFKMRSKWQAYIADIEKLKKLKQPDRRNHLYFIALSDFFRNREDERIKMVEKTSGFKTAYNESFPIKSNEKLECTVAMYII</sequence>
<gene>
    <name evidence="1" type="ORF">KUV23_06110</name>
</gene>
<dbReference type="EMBL" id="JAHVHP010000001">
    <property type="protein sequence ID" value="MBY5950538.1"/>
    <property type="molecule type" value="Genomic_DNA"/>
</dbReference>
<evidence type="ECO:0008006" key="3">
    <source>
        <dbReference type="Google" id="ProtNLM"/>
    </source>
</evidence>
<reference evidence="1 2" key="1">
    <citation type="submission" date="2021-06" db="EMBL/GenBank/DDBJ databases">
        <title>44 bacteria genomes isolated from Dapeng, Shenzhen.</title>
        <authorList>
            <person name="Zheng W."/>
            <person name="Yu S."/>
            <person name="Huang Y."/>
        </authorList>
    </citation>
    <scope>NUCLEOTIDE SEQUENCE [LARGE SCALE GENOMIC DNA]</scope>
    <source>
        <strain evidence="1 2">DP5N14-6</strain>
    </source>
</reference>
<evidence type="ECO:0000313" key="2">
    <source>
        <dbReference type="Proteomes" id="UP000766609"/>
    </source>
</evidence>
<dbReference type="RefSeq" id="WP_222583445.1">
    <property type="nucleotide sequence ID" value="NZ_JAHVHP010000001.1"/>
</dbReference>
<proteinExistence type="predicted"/>
<keyword evidence="2" id="KW-1185">Reference proteome</keyword>
<accession>A0ABS7N2I1</accession>
<evidence type="ECO:0000313" key="1">
    <source>
        <dbReference type="EMBL" id="MBY5950538.1"/>
    </source>
</evidence>
<organism evidence="1 2">
    <name type="scientific">Algoriphagus marincola</name>
    <dbReference type="NCBI Taxonomy" id="264027"/>
    <lineage>
        <taxon>Bacteria</taxon>
        <taxon>Pseudomonadati</taxon>
        <taxon>Bacteroidota</taxon>
        <taxon>Cytophagia</taxon>
        <taxon>Cytophagales</taxon>
        <taxon>Cyclobacteriaceae</taxon>
        <taxon>Algoriphagus</taxon>
    </lineage>
</organism>
<dbReference type="Proteomes" id="UP000766609">
    <property type="component" value="Unassembled WGS sequence"/>
</dbReference>